<feature type="domain" description="Response regulatory" evidence="4">
    <location>
        <begin position="3"/>
        <end position="117"/>
    </location>
</feature>
<dbReference type="CDD" id="cd00383">
    <property type="entry name" value="trans_reg_C"/>
    <property type="match status" value="1"/>
</dbReference>
<comment type="caution">
    <text evidence="6">The sequence shown here is derived from an EMBL/GenBank/DDBJ whole genome shotgun (WGS) entry which is preliminary data.</text>
</comment>
<evidence type="ECO:0000313" key="6">
    <source>
        <dbReference type="EMBL" id="EWY37974.1"/>
    </source>
</evidence>
<dbReference type="RefSeq" id="WP_037457872.1">
    <property type="nucleotide sequence ID" value="NZ_AVFL01000021.1"/>
</dbReference>
<organism evidence="6 7">
    <name type="scientific">Skermanella stibiiresistens SB22</name>
    <dbReference type="NCBI Taxonomy" id="1385369"/>
    <lineage>
        <taxon>Bacteria</taxon>
        <taxon>Pseudomonadati</taxon>
        <taxon>Pseudomonadota</taxon>
        <taxon>Alphaproteobacteria</taxon>
        <taxon>Rhodospirillales</taxon>
        <taxon>Azospirillaceae</taxon>
        <taxon>Skermanella</taxon>
    </lineage>
</organism>
<gene>
    <name evidence="6" type="ORF">N825_15055</name>
</gene>
<dbReference type="Gene3D" id="6.10.250.690">
    <property type="match status" value="1"/>
</dbReference>
<dbReference type="PATRIC" id="fig|1385369.3.peg.4866"/>
<dbReference type="EMBL" id="AVFL01000021">
    <property type="protein sequence ID" value="EWY37974.1"/>
    <property type="molecule type" value="Genomic_DNA"/>
</dbReference>
<dbReference type="PANTHER" id="PTHR48111">
    <property type="entry name" value="REGULATOR OF RPOS"/>
    <property type="match status" value="1"/>
</dbReference>
<keyword evidence="1 3" id="KW-0238">DNA-binding</keyword>
<dbReference type="InterPro" id="IPR011006">
    <property type="entry name" value="CheY-like_superfamily"/>
</dbReference>
<keyword evidence="2" id="KW-0597">Phosphoprotein</keyword>
<accession>W9GVY3</accession>
<evidence type="ECO:0000313" key="7">
    <source>
        <dbReference type="Proteomes" id="UP000019486"/>
    </source>
</evidence>
<keyword evidence="7" id="KW-1185">Reference proteome</keyword>
<dbReference type="CDD" id="cd17624">
    <property type="entry name" value="REC_OmpR_PmrA-like"/>
    <property type="match status" value="1"/>
</dbReference>
<dbReference type="GO" id="GO:0000976">
    <property type="term" value="F:transcription cis-regulatory region binding"/>
    <property type="evidence" value="ECO:0007669"/>
    <property type="project" value="TreeGrafter"/>
</dbReference>
<feature type="DNA-binding region" description="OmpR/PhoB-type" evidence="3">
    <location>
        <begin position="125"/>
        <end position="223"/>
    </location>
</feature>
<name>W9GVY3_9PROT</name>
<proteinExistence type="predicted"/>
<dbReference type="SMART" id="SM00862">
    <property type="entry name" value="Trans_reg_C"/>
    <property type="match status" value="1"/>
</dbReference>
<dbReference type="PANTHER" id="PTHR48111:SF36">
    <property type="entry name" value="TRANSCRIPTIONAL REGULATORY PROTEIN CUTR"/>
    <property type="match status" value="1"/>
</dbReference>
<dbReference type="PROSITE" id="PS50110">
    <property type="entry name" value="RESPONSE_REGULATORY"/>
    <property type="match status" value="1"/>
</dbReference>
<evidence type="ECO:0000259" key="4">
    <source>
        <dbReference type="PROSITE" id="PS50110"/>
    </source>
</evidence>
<dbReference type="GO" id="GO:0006355">
    <property type="term" value="P:regulation of DNA-templated transcription"/>
    <property type="evidence" value="ECO:0007669"/>
    <property type="project" value="InterPro"/>
</dbReference>
<evidence type="ECO:0000256" key="1">
    <source>
        <dbReference type="ARBA" id="ARBA00023125"/>
    </source>
</evidence>
<dbReference type="GO" id="GO:0032993">
    <property type="term" value="C:protein-DNA complex"/>
    <property type="evidence" value="ECO:0007669"/>
    <property type="project" value="TreeGrafter"/>
</dbReference>
<feature type="modified residue" description="4-aspartylphosphate" evidence="2">
    <location>
        <position position="52"/>
    </location>
</feature>
<dbReference type="Gene3D" id="3.40.50.2300">
    <property type="match status" value="1"/>
</dbReference>
<evidence type="ECO:0000256" key="3">
    <source>
        <dbReference type="PROSITE-ProRule" id="PRU01091"/>
    </source>
</evidence>
<dbReference type="Proteomes" id="UP000019486">
    <property type="component" value="Unassembled WGS sequence"/>
</dbReference>
<dbReference type="InterPro" id="IPR001789">
    <property type="entry name" value="Sig_transdc_resp-reg_receiver"/>
</dbReference>
<evidence type="ECO:0000259" key="5">
    <source>
        <dbReference type="PROSITE" id="PS51755"/>
    </source>
</evidence>
<dbReference type="AlphaFoldDB" id="W9GVY3"/>
<evidence type="ECO:0000256" key="2">
    <source>
        <dbReference type="PROSITE-ProRule" id="PRU00169"/>
    </source>
</evidence>
<dbReference type="Pfam" id="PF00072">
    <property type="entry name" value="Response_reg"/>
    <property type="match status" value="1"/>
</dbReference>
<dbReference type="InterPro" id="IPR039420">
    <property type="entry name" value="WalR-like"/>
</dbReference>
<dbReference type="Pfam" id="PF00486">
    <property type="entry name" value="Trans_reg_C"/>
    <property type="match status" value="1"/>
</dbReference>
<protein>
    <submittedName>
        <fullName evidence="6">Transcriptional regulator</fullName>
    </submittedName>
</protein>
<feature type="domain" description="OmpR/PhoB-type" evidence="5">
    <location>
        <begin position="125"/>
        <end position="223"/>
    </location>
</feature>
<dbReference type="GO" id="GO:0000156">
    <property type="term" value="F:phosphorelay response regulator activity"/>
    <property type="evidence" value="ECO:0007669"/>
    <property type="project" value="TreeGrafter"/>
</dbReference>
<dbReference type="InterPro" id="IPR001867">
    <property type="entry name" value="OmpR/PhoB-type_DNA-bd"/>
</dbReference>
<dbReference type="STRING" id="1385369.N825_15055"/>
<dbReference type="Gene3D" id="1.10.10.10">
    <property type="entry name" value="Winged helix-like DNA-binding domain superfamily/Winged helix DNA-binding domain"/>
    <property type="match status" value="1"/>
</dbReference>
<dbReference type="SUPFAM" id="SSF52172">
    <property type="entry name" value="CheY-like"/>
    <property type="match status" value="1"/>
</dbReference>
<dbReference type="GO" id="GO:0005829">
    <property type="term" value="C:cytosol"/>
    <property type="evidence" value="ECO:0007669"/>
    <property type="project" value="TreeGrafter"/>
</dbReference>
<reference evidence="6 7" key="1">
    <citation type="submission" date="2013-08" db="EMBL/GenBank/DDBJ databases">
        <title>The genome sequence of Skermanella stibiiresistens.</title>
        <authorList>
            <person name="Zhu W."/>
            <person name="Wang G."/>
        </authorList>
    </citation>
    <scope>NUCLEOTIDE SEQUENCE [LARGE SCALE GENOMIC DNA]</scope>
    <source>
        <strain evidence="6 7">SB22</strain>
    </source>
</reference>
<dbReference type="InterPro" id="IPR036388">
    <property type="entry name" value="WH-like_DNA-bd_sf"/>
</dbReference>
<dbReference type="OrthoDB" id="9802426at2"/>
<dbReference type="PROSITE" id="PS51755">
    <property type="entry name" value="OMPR_PHOB"/>
    <property type="match status" value="1"/>
</dbReference>
<dbReference type="SMART" id="SM00448">
    <property type="entry name" value="REC"/>
    <property type="match status" value="1"/>
</dbReference>
<sequence>MSRILFVEDNDRLAELIIKALVRVGIEVDAFGDIASASQAAGLQNYAALILDRNLPDGDGITLLRRLREGRNGIPCLILTARGAVHDRVEGLDHGADDYLAKPFAMEELVARVKALVRRPAEIRSDHPVLGDLELRPDEGIVVRGPSSVVLAPVELQILLCLMQADGRMVQRRRLEQTAWGLSDAVTPNALDVAIHRLRKKLLGIGSTVIIVNLRAQGYSLHATTEHV</sequence>